<evidence type="ECO:0000313" key="2">
    <source>
        <dbReference type="Proteomes" id="UP001185092"/>
    </source>
</evidence>
<reference evidence="1" key="1">
    <citation type="submission" date="2023-07" db="EMBL/GenBank/DDBJ databases">
        <title>Genomic Encyclopedia of Type Strains, Phase IV (KMG-IV): sequencing the most valuable type-strain genomes for metagenomic binning, comparative biology and taxonomic classification.</title>
        <authorList>
            <person name="Goeker M."/>
        </authorList>
    </citation>
    <scope>NUCLEOTIDE SEQUENCE</scope>
    <source>
        <strain evidence="1">DSM 26174</strain>
    </source>
</reference>
<dbReference type="AlphaFoldDB" id="A0AAE3XL31"/>
<sequence length="90" mass="10595">MNLKIDSEFRNICSEILEHNLNLENWAEIESDDMFQTENYAGGFDGTELEFCFSYFNEKKDEFWFQFPLSEVSLIVKGQIETLNIRPADV</sequence>
<name>A0AAE3XL31_9BACT</name>
<organism evidence="1 2">
    <name type="scientific">Aureibacter tunicatorum</name>
    <dbReference type="NCBI Taxonomy" id="866807"/>
    <lineage>
        <taxon>Bacteria</taxon>
        <taxon>Pseudomonadati</taxon>
        <taxon>Bacteroidota</taxon>
        <taxon>Cytophagia</taxon>
        <taxon>Cytophagales</taxon>
        <taxon>Persicobacteraceae</taxon>
        <taxon>Aureibacter</taxon>
    </lineage>
</organism>
<dbReference type="RefSeq" id="WP_309938086.1">
    <property type="nucleotide sequence ID" value="NZ_AP025305.1"/>
</dbReference>
<dbReference type="Proteomes" id="UP001185092">
    <property type="component" value="Unassembled WGS sequence"/>
</dbReference>
<gene>
    <name evidence="1" type="ORF">HNQ88_001615</name>
</gene>
<accession>A0AAE3XL31</accession>
<comment type="caution">
    <text evidence="1">The sequence shown here is derived from an EMBL/GenBank/DDBJ whole genome shotgun (WGS) entry which is preliminary data.</text>
</comment>
<proteinExistence type="predicted"/>
<protein>
    <submittedName>
        <fullName evidence="1">Uncharacterized protein</fullName>
    </submittedName>
</protein>
<evidence type="ECO:0000313" key="1">
    <source>
        <dbReference type="EMBL" id="MDR6238578.1"/>
    </source>
</evidence>
<keyword evidence="2" id="KW-1185">Reference proteome</keyword>
<dbReference type="EMBL" id="JAVDQD010000002">
    <property type="protein sequence ID" value="MDR6238578.1"/>
    <property type="molecule type" value="Genomic_DNA"/>
</dbReference>